<feature type="signal peptide" evidence="1">
    <location>
        <begin position="1"/>
        <end position="20"/>
    </location>
</feature>
<evidence type="ECO:0000313" key="3">
    <source>
        <dbReference type="Proteomes" id="UP000642468"/>
    </source>
</evidence>
<organism evidence="2 3">
    <name type="scientific">Hymenobacter duratus</name>
    <dbReference type="NCBI Taxonomy" id="2771356"/>
    <lineage>
        <taxon>Bacteria</taxon>
        <taxon>Pseudomonadati</taxon>
        <taxon>Bacteroidota</taxon>
        <taxon>Cytophagia</taxon>
        <taxon>Cytophagales</taxon>
        <taxon>Hymenobacteraceae</taxon>
        <taxon>Hymenobacter</taxon>
    </lineage>
</organism>
<sequence length="276" mass="30066">MKIYLLAGVLLALPLRAALAQLSLEATRQNLLREGLALYTSERASWVATDLLQASNFETRQVRSYFSYATPDDSVRTVFVGGTQAAPQVLLAYCFPIGNIRAASAHRSGSRPLTEREKRLLAIRTKSMEDLPRVAGFEIPKNASLNPVLLEKGAETWVYVLTGATAAGTVPLGNDYLLRYDSAGRLLRKEKLHSSFIALGAAPAGQKVAATLHTHQPGAAAFITPTDICTLLLYRHQLPGKQHVVLGEKFVSVFTPADASLALLTRKAFEQQQKQP</sequence>
<dbReference type="RefSeq" id="WP_190785098.1">
    <property type="nucleotide sequence ID" value="NZ_JACWZZ010000003.1"/>
</dbReference>
<dbReference type="EMBL" id="JACWZZ010000003">
    <property type="protein sequence ID" value="MBD2716111.1"/>
    <property type="molecule type" value="Genomic_DNA"/>
</dbReference>
<comment type="caution">
    <text evidence="2">The sequence shown here is derived from an EMBL/GenBank/DDBJ whole genome shotgun (WGS) entry which is preliminary data.</text>
</comment>
<name>A0ABR8JK76_9BACT</name>
<reference evidence="2 3" key="1">
    <citation type="submission" date="2020-09" db="EMBL/GenBank/DDBJ databases">
        <authorList>
            <person name="Kim M.K."/>
        </authorList>
    </citation>
    <scope>NUCLEOTIDE SEQUENCE [LARGE SCALE GENOMIC DNA]</scope>
    <source>
        <strain evidence="2 3">BT646</strain>
    </source>
</reference>
<evidence type="ECO:0000313" key="2">
    <source>
        <dbReference type="EMBL" id="MBD2716111.1"/>
    </source>
</evidence>
<keyword evidence="3" id="KW-1185">Reference proteome</keyword>
<feature type="chain" id="PRO_5047445626" evidence="1">
    <location>
        <begin position="21"/>
        <end position="276"/>
    </location>
</feature>
<protein>
    <submittedName>
        <fullName evidence="2">Uncharacterized protein</fullName>
    </submittedName>
</protein>
<keyword evidence="1" id="KW-0732">Signal</keyword>
<gene>
    <name evidence="2" type="ORF">IC231_13785</name>
</gene>
<accession>A0ABR8JK76</accession>
<proteinExistence type="predicted"/>
<dbReference type="Proteomes" id="UP000642468">
    <property type="component" value="Unassembled WGS sequence"/>
</dbReference>
<evidence type="ECO:0000256" key="1">
    <source>
        <dbReference type="SAM" id="SignalP"/>
    </source>
</evidence>